<comment type="similarity">
    <text evidence="3">Belongs to the aldo/keto reductase family. Aldo/keto reductase 2 subfamily.</text>
</comment>
<dbReference type="InterPro" id="IPR023210">
    <property type="entry name" value="NADP_OxRdtase_dom"/>
</dbReference>
<dbReference type="InterPro" id="IPR050523">
    <property type="entry name" value="AKR_Detox_Biosynth"/>
</dbReference>
<gene>
    <name evidence="5" type="ORF">C7959_13114</name>
</gene>
<accession>A0A4R8GTT6</accession>
<name>A0A4R8GTT6_9FIRM</name>
<dbReference type="PANTHER" id="PTHR43364">
    <property type="entry name" value="NADH-SPECIFIC METHYLGLYOXAL REDUCTASE-RELATED"/>
    <property type="match status" value="1"/>
</dbReference>
<evidence type="ECO:0000259" key="4">
    <source>
        <dbReference type="Pfam" id="PF00248"/>
    </source>
</evidence>
<dbReference type="InterPro" id="IPR020471">
    <property type="entry name" value="AKR"/>
</dbReference>
<dbReference type="PANTHER" id="PTHR43364:SF1">
    <property type="entry name" value="OXIDOREDUCTASE YDHF"/>
    <property type="match status" value="1"/>
</dbReference>
<evidence type="ECO:0000256" key="1">
    <source>
        <dbReference type="ARBA" id="ARBA00022857"/>
    </source>
</evidence>
<evidence type="ECO:0000256" key="2">
    <source>
        <dbReference type="ARBA" id="ARBA00023002"/>
    </source>
</evidence>
<dbReference type="InterPro" id="IPR036812">
    <property type="entry name" value="NAD(P)_OxRdtase_dom_sf"/>
</dbReference>
<dbReference type="Proteomes" id="UP000295832">
    <property type="component" value="Unassembled WGS sequence"/>
</dbReference>
<keyword evidence="2" id="KW-0560">Oxidoreductase</keyword>
<evidence type="ECO:0000313" key="6">
    <source>
        <dbReference type="Proteomes" id="UP000295832"/>
    </source>
</evidence>
<organism evidence="5 6">
    <name type="scientific">Orenia marismortui</name>
    <dbReference type="NCBI Taxonomy" id="46469"/>
    <lineage>
        <taxon>Bacteria</taxon>
        <taxon>Bacillati</taxon>
        <taxon>Bacillota</taxon>
        <taxon>Clostridia</taxon>
        <taxon>Halanaerobiales</taxon>
        <taxon>Halobacteroidaceae</taxon>
        <taxon>Orenia</taxon>
    </lineage>
</organism>
<comment type="caution">
    <text evidence="5">The sequence shown here is derived from an EMBL/GenBank/DDBJ whole genome shotgun (WGS) entry which is preliminary data.</text>
</comment>
<dbReference type="AlphaFoldDB" id="A0A4R8GTT6"/>
<sequence>MDRVQLSDNLDMSRIVHGHWRLADWDMSKQEILELVERCIELGITTFDHADIYGDYKCESLFGEVLSLKPELRANIELVTKCGIKLISKNRPEHKVKYYDTSKEHIIKSVENSLRNFNTDYIDLLLIHRPDPFMDADEVAEAFNQLKCQGKVLNFGVSNFKAHQFDLLNSRLDFPLVTNQIELSVLALENFDDGTLDYCQEHRISPMAWSPMAGGRVFTSEEKQAIRVRETLEKIKSEVNAKSISQVMYAWLLSHPAEIIPIVGSGKIKRIESAVEAMEIELTREQWFEILQSSMGHEVA</sequence>
<feature type="domain" description="NADP-dependent oxidoreductase" evidence="4">
    <location>
        <begin position="14"/>
        <end position="290"/>
    </location>
</feature>
<dbReference type="Pfam" id="PF00248">
    <property type="entry name" value="Aldo_ket_red"/>
    <property type="match status" value="1"/>
</dbReference>
<dbReference type="GO" id="GO:0016491">
    <property type="term" value="F:oxidoreductase activity"/>
    <property type="evidence" value="ECO:0007669"/>
    <property type="project" value="UniProtKB-KW"/>
</dbReference>
<evidence type="ECO:0000256" key="3">
    <source>
        <dbReference type="ARBA" id="ARBA00038157"/>
    </source>
</evidence>
<reference evidence="5 6" key="1">
    <citation type="submission" date="2019-03" db="EMBL/GenBank/DDBJ databases">
        <title>Subsurface microbial communities from deep shales in Ohio and West Virginia, USA.</title>
        <authorList>
            <person name="Wrighton K."/>
        </authorList>
    </citation>
    <scope>NUCLEOTIDE SEQUENCE [LARGE SCALE GENOMIC DNA]</scope>
    <source>
        <strain evidence="5 6">MSL 6dP</strain>
    </source>
</reference>
<dbReference type="STRING" id="926561.GCA_000379025_02825"/>
<dbReference type="EMBL" id="SOEG01000031">
    <property type="protein sequence ID" value="TDX48249.1"/>
    <property type="molecule type" value="Genomic_DNA"/>
</dbReference>
<dbReference type="FunFam" id="3.20.20.100:FF:000008">
    <property type="entry name" value="Aldo/keto reductase family oxidoreductase"/>
    <property type="match status" value="1"/>
</dbReference>
<dbReference type="PRINTS" id="PR00069">
    <property type="entry name" value="ALDKETRDTASE"/>
</dbReference>
<proteinExistence type="inferred from homology"/>
<evidence type="ECO:0000313" key="5">
    <source>
        <dbReference type="EMBL" id="TDX48249.1"/>
    </source>
</evidence>
<dbReference type="RefSeq" id="WP_134118295.1">
    <property type="nucleotide sequence ID" value="NZ_SOEG01000031.1"/>
</dbReference>
<keyword evidence="1" id="KW-0521">NADP</keyword>
<dbReference type="SUPFAM" id="SSF51430">
    <property type="entry name" value="NAD(P)-linked oxidoreductase"/>
    <property type="match status" value="1"/>
</dbReference>
<dbReference type="GO" id="GO:0005829">
    <property type="term" value="C:cytosol"/>
    <property type="evidence" value="ECO:0007669"/>
    <property type="project" value="TreeGrafter"/>
</dbReference>
<dbReference type="Gene3D" id="3.20.20.100">
    <property type="entry name" value="NADP-dependent oxidoreductase domain"/>
    <property type="match status" value="1"/>
</dbReference>
<keyword evidence="6" id="KW-1185">Reference proteome</keyword>
<dbReference type="CDD" id="cd19092">
    <property type="entry name" value="AKR_BsYcsN_EcYdhF-like"/>
    <property type="match status" value="1"/>
</dbReference>
<protein>
    <submittedName>
        <fullName evidence="5">Putative oxidoreductase</fullName>
    </submittedName>
</protein>